<evidence type="ECO:0000256" key="2">
    <source>
        <dbReference type="ARBA" id="ARBA00022475"/>
    </source>
</evidence>
<dbReference type="InterPro" id="IPR027417">
    <property type="entry name" value="P-loop_NTPase"/>
</dbReference>
<dbReference type="Pfam" id="PF00005">
    <property type="entry name" value="ABC_tran"/>
    <property type="match status" value="2"/>
</dbReference>
<gene>
    <name evidence="10" type="ORF">H8716_08945</name>
</gene>
<dbReference type="InterPro" id="IPR003439">
    <property type="entry name" value="ABC_transporter-like_ATP-bd"/>
</dbReference>
<keyword evidence="7" id="KW-1278">Translocase</keyword>
<keyword evidence="5" id="KW-0547">Nucleotide-binding</keyword>
<dbReference type="Proteomes" id="UP000657421">
    <property type="component" value="Unassembled WGS sequence"/>
</dbReference>
<evidence type="ECO:0000259" key="9">
    <source>
        <dbReference type="PROSITE" id="PS50893"/>
    </source>
</evidence>
<name>A0ABR7NBW3_9FIRM</name>
<sequence>MINAKNIVEAEHICKSYVGVQALNDVSITIKEGEIKCLAGENGCGKSTFVKIIAGVEECTSGTIRINGKDCTKHSAKQAIDEGIQVIFQDLSLFQEMSVADNIAINKLIKEGKPLTNKKEIRKIAEDALKLIGVDIPLDASIQELSIANRQLIAICRALALDAKLLFMDEPTTALTKNEVDSLLDIVMGLKKRNIAVVFISHKLDEVMRIADSITVIRDGQKIGDFAAADMDAQKLAFYMTGREVAYQQYERKQEDHTKLLEVKNLSKAGNYKNVSLDVRKGDILGLTGLLGAGRTELALSIFGLNKPDSGEICMEGKPVKISCPQDAIDLGIGLVPEERAIQGLFLQKSINENVAAAILKRLTGFLGNIDQNKSRKLAKDAIEQFRIKVYNEETLINTLSGGNQQKALIARWAASHPKLFILDTPTVGIDIGSKSEIYEYIQKFAEAGIGVIIISDEVEEIVSNCNRVVVMFDGEVVKEYSEEEMQAPDIREQINALVESGKKAGKEAQS</sequence>
<dbReference type="PANTHER" id="PTHR43790">
    <property type="entry name" value="CARBOHYDRATE TRANSPORT ATP-BINDING PROTEIN MG119-RELATED"/>
    <property type="match status" value="1"/>
</dbReference>
<dbReference type="PANTHER" id="PTHR43790:SF1">
    <property type="entry name" value="XYLOSE IMPORT ATP-BINDING PROTEIN XYLG"/>
    <property type="match status" value="1"/>
</dbReference>
<dbReference type="EMBL" id="JACRSZ010000008">
    <property type="protein sequence ID" value="MBC8573208.1"/>
    <property type="molecule type" value="Genomic_DNA"/>
</dbReference>
<evidence type="ECO:0000256" key="6">
    <source>
        <dbReference type="ARBA" id="ARBA00022840"/>
    </source>
</evidence>
<dbReference type="RefSeq" id="WP_117449975.1">
    <property type="nucleotide sequence ID" value="NZ_JACRSZ010000008.1"/>
</dbReference>
<keyword evidence="8" id="KW-0472">Membrane</keyword>
<keyword evidence="11" id="KW-1185">Reference proteome</keyword>
<dbReference type="Gene3D" id="3.40.50.300">
    <property type="entry name" value="P-loop containing nucleotide triphosphate hydrolases"/>
    <property type="match status" value="2"/>
</dbReference>
<protein>
    <submittedName>
        <fullName evidence="10">Sugar ABC transporter ATP-binding protein</fullName>
    </submittedName>
</protein>
<keyword evidence="3" id="KW-0762">Sugar transport</keyword>
<evidence type="ECO:0000313" key="10">
    <source>
        <dbReference type="EMBL" id="MBC8573208.1"/>
    </source>
</evidence>
<dbReference type="InterPro" id="IPR003593">
    <property type="entry name" value="AAA+_ATPase"/>
</dbReference>
<feature type="domain" description="ABC transporter" evidence="9">
    <location>
        <begin position="8"/>
        <end position="244"/>
    </location>
</feature>
<evidence type="ECO:0000256" key="8">
    <source>
        <dbReference type="ARBA" id="ARBA00023136"/>
    </source>
</evidence>
<dbReference type="InterPro" id="IPR050107">
    <property type="entry name" value="ABC_carbohydrate_import_ATPase"/>
</dbReference>
<keyword evidence="6 10" id="KW-0067">ATP-binding</keyword>
<dbReference type="GO" id="GO:0005524">
    <property type="term" value="F:ATP binding"/>
    <property type="evidence" value="ECO:0007669"/>
    <property type="project" value="UniProtKB-KW"/>
</dbReference>
<dbReference type="PROSITE" id="PS50893">
    <property type="entry name" value="ABC_TRANSPORTER_2"/>
    <property type="match status" value="2"/>
</dbReference>
<comment type="caution">
    <text evidence="10">The sequence shown here is derived from an EMBL/GenBank/DDBJ whole genome shotgun (WGS) entry which is preliminary data.</text>
</comment>
<dbReference type="SMART" id="SM00382">
    <property type="entry name" value="AAA"/>
    <property type="match status" value="2"/>
</dbReference>
<evidence type="ECO:0000256" key="4">
    <source>
        <dbReference type="ARBA" id="ARBA00022737"/>
    </source>
</evidence>
<evidence type="ECO:0000313" key="11">
    <source>
        <dbReference type="Proteomes" id="UP000657421"/>
    </source>
</evidence>
<organism evidence="10 11">
    <name type="scientific">Jingyaoa shaoxingensis</name>
    <dbReference type="NCBI Taxonomy" id="2763671"/>
    <lineage>
        <taxon>Bacteria</taxon>
        <taxon>Bacillati</taxon>
        <taxon>Bacillota</taxon>
        <taxon>Clostridia</taxon>
        <taxon>Lachnospirales</taxon>
        <taxon>Lachnospiraceae</taxon>
        <taxon>Jingyaoa</taxon>
    </lineage>
</organism>
<dbReference type="PROSITE" id="PS00211">
    <property type="entry name" value="ABC_TRANSPORTER_1"/>
    <property type="match status" value="1"/>
</dbReference>
<evidence type="ECO:0000256" key="5">
    <source>
        <dbReference type="ARBA" id="ARBA00022741"/>
    </source>
</evidence>
<dbReference type="InterPro" id="IPR017871">
    <property type="entry name" value="ABC_transporter-like_CS"/>
</dbReference>
<dbReference type="SUPFAM" id="SSF52540">
    <property type="entry name" value="P-loop containing nucleoside triphosphate hydrolases"/>
    <property type="match status" value="2"/>
</dbReference>
<proteinExistence type="predicted"/>
<keyword evidence="1" id="KW-0813">Transport</keyword>
<accession>A0ABR7NBW3</accession>
<reference evidence="10 11" key="1">
    <citation type="submission" date="2020-08" db="EMBL/GenBank/DDBJ databases">
        <title>Genome public.</title>
        <authorList>
            <person name="Liu C."/>
            <person name="Sun Q."/>
        </authorList>
    </citation>
    <scope>NUCLEOTIDE SEQUENCE [LARGE SCALE GENOMIC DNA]</scope>
    <source>
        <strain evidence="10 11">NSJ-46</strain>
    </source>
</reference>
<keyword evidence="2" id="KW-1003">Cell membrane</keyword>
<evidence type="ECO:0000256" key="1">
    <source>
        <dbReference type="ARBA" id="ARBA00022448"/>
    </source>
</evidence>
<feature type="domain" description="ABC transporter" evidence="9">
    <location>
        <begin position="252"/>
        <end position="499"/>
    </location>
</feature>
<evidence type="ECO:0000256" key="7">
    <source>
        <dbReference type="ARBA" id="ARBA00022967"/>
    </source>
</evidence>
<dbReference type="CDD" id="cd03215">
    <property type="entry name" value="ABC_Carb_Monos_II"/>
    <property type="match status" value="1"/>
</dbReference>
<keyword evidence="4" id="KW-0677">Repeat</keyword>
<evidence type="ECO:0000256" key="3">
    <source>
        <dbReference type="ARBA" id="ARBA00022597"/>
    </source>
</evidence>
<dbReference type="CDD" id="cd03216">
    <property type="entry name" value="ABC_Carb_Monos_I"/>
    <property type="match status" value="1"/>
</dbReference>